<dbReference type="OrthoDB" id="427518at2759"/>
<organism evidence="8 9">
    <name type="scientific">Aspergillus versicolor CBS 583.65</name>
    <dbReference type="NCBI Taxonomy" id="1036611"/>
    <lineage>
        <taxon>Eukaryota</taxon>
        <taxon>Fungi</taxon>
        <taxon>Dikarya</taxon>
        <taxon>Ascomycota</taxon>
        <taxon>Pezizomycotina</taxon>
        <taxon>Eurotiomycetes</taxon>
        <taxon>Eurotiomycetidae</taxon>
        <taxon>Eurotiales</taxon>
        <taxon>Aspergillaceae</taxon>
        <taxon>Aspergillus</taxon>
        <taxon>Aspergillus subgen. Nidulantes</taxon>
    </lineage>
</organism>
<evidence type="ECO:0008006" key="10">
    <source>
        <dbReference type="Google" id="ProtNLM"/>
    </source>
</evidence>
<dbReference type="SUPFAM" id="SSF48452">
    <property type="entry name" value="TPR-like"/>
    <property type="match status" value="1"/>
</dbReference>
<dbReference type="InterPro" id="IPR029058">
    <property type="entry name" value="AB_hydrolase_fold"/>
</dbReference>
<dbReference type="GO" id="GO:0005739">
    <property type="term" value="C:mitochondrion"/>
    <property type="evidence" value="ECO:0007669"/>
    <property type="project" value="UniProtKB-SubCell"/>
</dbReference>
<comment type="subcellular location">
    <subcellularLocation>
        <location evidence="2">Endoplasmic reticulum</location>
    </subcellularLocation>
    <subcellularLocation>
        <location evidence="3">Membrane</location>
    </subcellularLocation>
    <subcellularLocation>
        <location evidence="1">Mitochondrion</location>
    </subcellularLocation>
</comment>
<keyword evidence="6" id="KW-0472">Membrane</keyword>
<dbReference type="AlphaFoldDB" id="A0A1L9PBT9"/>
<dbReference type="Gene3D" id="1.25.40.10">
    <property type="entry name" value="Tetratricopeptide repeat domain"/>
    <property type="match status" value="2"/>
</dbReference>
<evidence type="ECO:0000256" key="1">
    <source>
        <dbReference type="ARBA" id="ARBA00004173"/>
    </source>
</evidence>
<dbReference type="GeneID" id="63729830"/>
<dbReference type="GO" id="GO:0005783">
    <property type="term" value="C:endoplasmic reticulum"/>
    <property type="evidence" value="ECO:0007669"/>
    <property type="project" value="UniProtKB-SubCell"/>
</dbReference>
<sequence>MSTASIKDHADTLLNLLDMERNEQMAARAPKIIWICHSLGGLVVKQALLNAHEDRKYTSIRTDTCGLVFFGTPHQGAKGVELGKIAANVAKFISRGHAKNDLLECLEENALFTRQMSSRFKQQLEDYQVVSFVEGKEVFIGGSGPASISHLVVDEESAILGLPGQRETRLKLDADHSQMCKVGSRGAMYKLIKGNIKQIADHVLLAERGFVPKPSTASSNPGPPLPPRMHLNSSLPYAGPPRTPDPSENRVIGVLFQPADNDQRSRQVAEHMNNWKWDDARRVQYAIFQEHHRTLGQDHYSTLLAGYYLADIELNAGCFLKAKEWGDWVCNNSQRVLSKRHELSMKSEGLMGELIFRLGKAQEGQSICSNVLARQQIAIGDDHLDTLDTRRRVALAYGQLNQRTEAIQAMTKYSESVGRILGKNHILYFASVLDTAEQVLSQRLDSTDQLVSRFSVTVSDPQAEACEAIVQELNTRLGRHHPLTIRGTWISGAMQALIQDNGTSSSETFRRALATAEEYLGPEHPETMNIVGIMGVIYALRGSLTQYGYNPYIQDKSANLTNALPWLQRYLSWAEKNQGIGSPEVQTILGLIAKMYFGSQQYQQAQTYFDRLIASYRAAGMPVPDDIQSSYQLCRMNTRFLTPQIGGGSGTGLDFANLLSSFRRL</sequence>
<dbReference type="Proteomes" id="UP000184073">
    <property type="component" value="Unassembled WGS sequence"/>
</dbReference>
<gene>
    <name evidence="8" type="ORF">ASPVEDRAFT_50509</name>
</gene>
<evidence type="ECO:0000256" key="6">
    <source>
        <dbReference type="ARBA" id="ARBA00023136"/>
    </source>
</evidence>
<accession>A0A1L9PBT9</accession>
<dbReference type="PANTHER" id="PTHR48182:SF2">
    <property type="entry name" value="PROTEIN SERAC1"/>
    <property type="match status" value="1"/>
</dbReference>
<keyword evidence="9" id="KW-1185">Reference proteome</keyword>
<dbReference type="PANTHER" id="PTHR48182">
    <property type="entry name" value="PROTEIN SERAC1"/>
    <property type="match status" value="1"/>
</dbReference>
<evidence type="ECO:0000313" key="9">
    <source>
        <dbReference type="Proteomes" id="UP000184073"/>
    </source>
</evidence>
<dbReference type="Gene3D" id="3.40.50.1820">
    <property type="entry name" value="alpha/beta hydrolase"/>
    <property type="match status" value="1"/>
</dbReference>
<evidence type="ECO:0000256" key="4">
    <source>
        <dbReference type="ARBA" id="ARBA00022824"/>
    </source>
</evidence>
<dbReference type="InterPro" id="IPR011990">
    <property type="entry name" value="TPR-like_helical_dom_sf"/>
</dbReference>
<reference evidence="9" key="1">
    <citation type="journal article" date="2017" name="Genome Biol.">
        <title>Comparative genomics reveals high biological diversity and specific adaptations in the industrially and medically important fungal genus Aspergillus.</title>
        <authorList>
            <person name="de Vries R.P."/>
            <person name="Riley R."/>
            <person name="Wiebenga A."/>
            <person name="Aguilar-Osorio G."/>
            <person name="Amillis S."/>
            <person name="Uchima C.A."/>
            <person name="Anderluh G."/>
            <person name="Asadollahi M."/>
            <person name="Askin M."/>
            <person name="Barry K."/>
            <person name="Battaglia E."/>
            <person name="Bayram O."/>
            <person name="Benocci T."/>
            <person name="Braus-Stromeyer S.A."/>
            <person name="Caldana C."/>
            <person name="Canovas D."/>
            <person name="Cerqueira G.C."/>
            <person name="Chen F."/>
            <person name="Chen W."/>
            <person name="Choi C."/>
            <person name="Clum A."/>
            <person name="Dos Santos R.A."/>
            <person name="Damasio A.R."/>
            <person name="Diallinas G."/>
            <person name="Emri T."/>
            <person name="Fekete E."/>
            <person name="Flipphi M."/>
            <person name="Freyberg S."/>
            <person name="Gallo A."/>
            <person name="Gournas C."/>
            <person name="Habgood R."/>
            <person name="Hainaut M."/>
            <person name="Harispe M.L."/>
            <person name="Henrissat B."/>
            <person name="Hilden K.S."/>
            <person name="Hope R."/>
            <person name="Hossain A."/>
            <person name="Karabika E."/>
            <person name="Karaffa L."/>
            <person name="Karanyi Z."/>
            <person name="Krasevec N."/>
            <person name="Kuo A."/>
            <person name="Kusch H."/>
            <person name="LaButti K."/>
            <person name="Lagendijk E.L."/>
            <person name="Lapidus A."/>
            <person name="Levasseur A."/>
            <person name="Lindquist E."/>
            <person name="Lipzen A."/>
            <person name="Logrieco A.F."/>
            <person name="MacCabe A."/>
            <person name="Maekelae M.R."/>
            <person name="Malavazi I."/>
            <person name="Melin P."/>
            <person name="Meyer V."/>
            <person name="Mielnichuk N."/>
            <person name="Miskei M."/>
            <person name="Molnar A.P."/>
            <person name="Mule G."/>
            <person name="Ngan C.Y."/>
            <person name="Orejas M."/>
            <person name="Orosz E."/>
            <person name="Ouedraogo J.P."/>
            <person name="Overkamp K.M."/>
            <person name="Park H.-S."/>
            <person name="Perrone G."/>
            <person name="Piumi F."/>
            <person name="Punt P.J."/>
            <person name="Ram A.F."/>
            <person name="Ramon A."/>
            <person name="Rauscher S."/>
            <person name="Record E."/>
            <person name="Riano-Pachon D.M."/>
            <person name="Robert V."/>
            <person name="Roehrig J."/>
            <person name="Ruller R."/>
            <person name="Salamov A."/>
            <person name="Salih N.S."/>
            <person name="Samson R.A."/>
            <person name="Sandor E."/>
            <person name="Sanguinetti M."/>
            <person name="Schuetze T."/>
            <person name="Sepcic K."/>
            <person name="Shelest E."/>
            <person name="Sherlock G."/>
            <person name="Sophianopoulou V."/>
            <person name="Squina F.M."/>
            <person name="Sun H."/>
            <person name="Susca A."/>
            <person name="Todd R.B."/>
            <person name="Tsang A."/>
            <person name="Unkles S.E."/>
            <person name="van de Wiele N."/>
            <person name="van Rossen-Uffink D."/>
            <person name="Oliveira J.V."/>
            <person name="Vesth T.C."/>
            <person name="Visser J."/>
            <person name="Yu J.-H."/>
            <person name="Zhou M."/>
            <person name="Andersen M.R."/>
            <person name="Archer D.B."/>
            <person name="Baker S.E."/>
            <person name="Benoit I."/>
            <person name="Brakhage A.A."/>
            <person name="Braus G.H."/>
            <person name="Fischer R."/>
            <person name="Frisvad J.C."/>
            <person name="Goldman G.H."/>
            <person name="Houbraken J."/>
            <person name="Oakley B."/>
            <person name="Pocsi I."/>
            <person name="Scazzocchio C."/>
            <person name="Seiboth B."/>
            <person name="vanKuyk P.A."/>
            <person name="Wortman J."/>
            <person name="Dyer P.S."/>
            <person name="Grigoriev I.V."/>
        </authorList>
    </citation>
    <scope>NUCLEOTIDE SEQUENCE [LARGE SCALE GENOMIC DNA]</scope>
    <source>
        <strain evidence="9">CBS 583.65</strain>
    </source>
</reference>
<proteinExistence type="predicted"/>
<feature type="region of interest" description="Disordered" evidence="7">
    <location>
        <begin position="211"/>
        <end position="248"/>
    </location>
</feature>
<evidence type="ECO:0000256" key="7">
    <source>
        <dbReference type="SAM" id="MobiDB-lite"/>
    </source>
</evidence>
<dbReference type="RefSeq" id="XP_040664696.1">
    <property type="nucleotide sequence ID" value="XM_040814319.1"/>
</dbReference>
<dbReference type="Pfam" id="PF13424">
    <property type="entry name" value="TPR_12"/>
    <property type="match status" value="1"/>
</dbReference>
<dbReference type="EMBL" id="KV878126">
    <property type="protein sequence ID" value="OJI98933.1"/>
    <property type="molecule type" value="Genomic_DNA"/>
</dbReference>
<evidence type="ECO:0000256" key="2">
    <source>
        <dbReference type="ARBA" id="ARBA00004240"/>
    </source>
</evidence>
<protein>
    <recommendedName>
        <fullName evidence="10">DUF676 domain-containing protein</fullName>
    </recommendedName>
</protein>
<evidence type="ECO:0000313" key="8">
    <source>
        <dbReference type="EMBL" id="OJI98933.1"/>
    </source>
</evidence>
<dbReference type="SUPFAM" id="SSF53474">
    <property type="entry name" value="alpha/beta-Hydrolases"/>
    <property type="match status" value="1"/>
</dbReference>
<evidence type="ECO:0000256" key="5">
    <source>
        <dbReference type="ARBA" id="ARBA00023128"/>
    </source>
</evidence>
<name>A0A1L9PBT9_ASPVE</name>
<keyword evidence="4" id="KW-0256">Endoplasmic reticulum</keyword>
<dbReference type="VEuPathDB" id="FungiDB:ASPVEDRAFT_50509"/>
<keyword evidence="5" id="KW-0496">Mitochondrion</keyword>
<evidence type="ECO:0000256" key="3">
    <source>
        <dbReference type="ARBA" id="ARBA00004370"/>
    </source>
</evidence>
<dbReference type="GO" id="GO:0016020">
    <property type="term" value="C:membrane"/>
    <property type="evidence" value="ECO:0007669"/>
    <property type="project" value="UniProtKB-SubCell"/>
</dbReference>
<dbReference type="InterPro" id="IPR052374">
    <property type="entry name" value="SERAC1"/>
</dbReference>